<dbReference type="InterPro" id="IPR004923">
    <property type="entry name" value="FTR1/Fip1/EfeU"/>
</dbReference>
<comment type="subcellular location">
    <subcellularLocation>
        <location evidence="1">Membrane</location>
        <topology evidence="1">Multi-pass membrane protein</topology>
    </subcellularLocation>
</comment>
<evidence type="ECO:0000256" key="3">
    <source>
        <dbReference type="ARBA" id="ARBA00022692"/>
    </source>
</evidence>
<dbReference type="PANTHER" id="PTHR31632">
    <property type="entry name" value="IRON TRANSPORTER FTH1"/>
    <property type="match status" value="1"/>
</dbReference>
<organism evidence="7 8">
    <name type="scientific">Actinoplanes palleronii</name>
    <dbReference type="NCBI Taxonomy" id="113570"/>
    <lineage>
        <taxon>Bacteria</taxon>
        <taxon>Bacillati</taxon>
        <taxon>Actinomycetota</taxon>
        <taxon>Actinomycetes</taxon>
        <taxon>Micromonosporales</taxon>
        <taxon>Micromonosporaceae</taxon>
        <taxon>Actinoplanes</taxon>
    </lineage>
</organism>
<evidence type="ECO:0000256" key="2">
    <source>
        <dbReference type="ARBA" id="ARBA00008333"/>
    </source>
</evidence>
<keyword evidence="3 6" id="KW-0812">Transmembrane</keyword>
<evidence type="ECO:0000256" key="1">
    <source>
        <dbReference type="ARBA" id="ARBA00004141"/>
    </source>
</evidence>
<comment type="caution">
    <text evidence="7">The sequence shown here is derived from an EMBL/GenBank/DDBJ whole genome shotgun (WGS) entry which is preliminary data.</text>
</comment>
<feature type="transmembrane region" description="Helical" evidence="6">
    <location>
        <begin position="6"/>
        <end position="30"/>
    </location>
</feature>
<reference evidence="7 8" key="1">
    <citation type="submission" date="2021-01" db="EMBL/GenBank/DDBJ databases">
        <title>Whole genome shotgun sequence of Actinoplanes palleronii NBRC 14916.</title>
        <authorList>
            <person name="Komaki H."/>
            <person name="Tamura T."/>
        </authorList>
    </citation>
    <scope>NUCLEOTIDE SEQUENCE [LARGE SCALE GENOMIC DNA]</scope>
    <source>
        <strain evidence="7 8">NBRC 14916</strain>
    </source>
</reference>
<feature type="transmembrane region" description="Helical" evidence="6">
    <location>
        <begin position="154"/>
        <end position="176"/>
    </location>
</feature>
<feature type="transmembrane region" description="Helical" evidence="6">
    <location>
        <begin position="75"/>
        <end position="95"/>
    </location>
</feature>
<sequence length="277" mass="28755">MGGAFFASYLIGLRDGLEAALVVSILVTLLARSQRRDGLLPLWAGVVLALLCAAALGAILTYVATSVLSGVRLELFEAITSLVAVAMVTWMIFWMRSSARTIKTELTGKLTEALGLGRFAVAALAFVAVIRESVEMVLLVFSAAQAASETVAPLLGMLAGVGSAVLLGVLMYAAVARVNLGRLFTGTGVLLVLVAAGIAKYAVHGFQVAGLLPGSTAVAYDWSATIAPTSWYGTVLAATINVTSSATVLEIAAWLTYAILILILFLRPAAKRAVTPA</sequence>
<keyword evidence="4 6" id="KW-1133">Transmembrane helix</keyword>
<dbReference type="Proteomes" id="UP000624709">
    <property type="component" value="Unassembled WGS sequence"/>
</dbReference>
<evidence type="ECO:0000256" key="4">
    <source>
        <dbReference type="ARBA" id="ARBA00022989"/>
    </source>
</evidence>
<feature type="transmembrane region" description="Helical" evidence="6">
    <location>
        <begin position="42"/>
        <end position="63"/>
    </location>
</feature>
<protein>
    <submittedName>
        <fullName evidence="7">Iron transporter</fullName>
    </submittedName>
</protein>
<proteinExistence type="inferred from homology"/>
<keyword evidence="8" id="KW-1185">Reference proteome</keyword>
<keyword evidence="5 6" id="KW-0472">Membrane</keyword>
<accession>A0ABQ4BNW0</accession>
<dbReference type="EMBL" id="BOMS01000143">
    <property type="protein sequence ID" value="GIE72363.1"/>
    <property type="molecule type" value="Genomic_DNA"/>
</dbReference>
<gene>
    <name evidence="7" type="ORF">Apa02nite_084710</name>
</gene>
<feature type="transmembrane region" description="Helical" evidence="6">
    <location>
        <begin position="251"/>
        <end position="270"/>
    </location>
</feature>
<evidence type="ECO:0000256" key="5">
    <source>
        <dbReference type="ARBA" id="ARBA00023136"/>
    </source>
</evidence>
<evidence type="ECO:0000256" key="6">
    <source>
        <dbReference type="SAM" id="Phobius"/>
    </source>
</evidence>
<feature type="transmembrane region" description="Helical" evidence="6">
    <location>
        <begin position="116"/>
        <end position="134"/>
    </location>
</feature>
<dbReference type="PANTHER" id="PTHR31632:SF2">
    <property type="entry name" value="PLASMA MEMBRANE IRON PERMEASE"/>
    <property type="match status" value="1"/>
</dbReference>
<comment type="similarity">
    <text evidence="2">Belongs to the oxidase-dependent Fe transporter (OFeT) (TC 9.A.10.1) family.</text>
</comment>
<dbReference type="Pfam" id="PF03239">
    <property type="entry name" value="FTR1"/>
    <property type="match status" value="1"/>
</dbReference>
<name>A0ABQ4BNW0_9ACTN</name>
<evidence type="ECO:0000313" key="8">
    <source>
        <dbReference type="Proteomes" id="UP000624709"/>
    </source>
</evidence>
<dbReference type="NCBIfam" id="NF041756">
    <property type="entry name" value="EfeU"/>
    <property type="match status" value="1"/>
</dbReference>
<evidence type="ECO:0000313" key="7">
    <source>
        <dbReference type="EMBL" id="GIE72363.1"/>
    </source>
</evidence>
<feature type="transmembrane region" description="Helical" evidence="6">
    <location>
        <begin position="183"/>
        <end position="203"/>
    </location>
</feature>